<reference evidence="7" key="1">
    <citation type="journal article" date="2016" name="Proc. Natl. Acad. Sci. U.S.A.">
        <title>Chromosome-level assembly of Arabidopsis thaliana Ler reveals the extent of translocation and inversion polymorphisms.</title>
        <authorList>
            <person name="Zapata L."/>
            <person name="Ding J."/>
            <person name="Willing E.M."/>
            <person name="Hartwig B."/>
            <person name="Bezdan D."/>
            <person name="Jiao W.B."/>
            <person name="Patel V."/>
            <person name="Velikkakam James G."/>
            <person name="Koornneef M."/>
            <person name="Ossowski S."/>
            <person name="Schneeberger K."/>
        </authorList>
    </citation>
    <scope>NUCLEOTIDE SEQUENCE [LARGE SCALE GENOMIC DNA]</scope>
    <source>
        <strain evidence="7">cv. Landsberg erecta</strain>
    </source>
</reference>
<feature type="region of interest" description="Disordered" evidence="2">
    <location>
        <begin position="97"/>
        <end position="170"/>
    </location>
</feature>
<evidence type="ECO:0008006" key="9">
    <source>
        <dbReference type="Google" id="ProtNLM"/>
    </source>
</evidence>
<dbReference type="EMBL" id="LUHQ01000001">
    <property type="protein sequence ID" value="OAP15119.1"/>
    <property type="molecule type" value="Genomic_DNA"/>
</dbReference>
<dbReference type="PANTHER" id="PTHR32410">
    <property type="entry name" value="CYSTEINE/HISTIDINE-RICH C1 DOMAIN FAMILY PROTEIN"/>
    <property type="match status" value="1"/>
</dbReference>
<dbReference type="PANTHER" id="PTHR32410:SF157">
    <property type="entry name" value="CYSTEINE_HISTIDINE-RICH C1 DOMAIN FAMILY PROTEIN"/>
    <property type="match status" value="1"/>
</dbReference>
<protein>
    <recommendedName>
        <fullName evidence="9">Cysteine/Histidine-rich C1 domain family protein</fullName>
    </recommendedName>
</protein>
<dbReference type="EMBL" id="CACRSJ010000104">
    <property type="protein sequence ID" value="VYS49189.1"/>
    <property type="molecule type" value="Genomic_DNA"/>
</dbReference>
<proteinExistence type="predicted"/>
<feature type="domain" description="DC1" evidence="3">
    <location>
        <begin position="386"/>
        <end position="435"/>
    </location>
</feature>
<evidence type="ECO:0000313" key="6">
    <source>
        <dbReference type="EMBL" id="VYS49189.1"/>
    </source>
</evidence>
<feature type="domain" description="DC1-like C-terminal" evidence="4">
    <location>
        <begin position="634"/>
        <end position="675"/>
    </location>
</feature>
<feature type="domain" description="DC1" evidence="3">
    <location>
        <begin position="444"/>
        <end position="503"/>
    </location>
</feature>
<feature type="domain" description="DC1" evidence="3">
    <location>
        <begin position="563"/>
        <end position="611"/>
    </location>
</feature>
<reference evidence="5" key="2">
    <citation type="submission" date="2016-03" db="EMBL/GenBank/DDBJ databases">
        <title>Full-length assembly of Arabidopsis thaliana Ler reveals the complement of translocations and inversions.</title>
        <authorList>
            <person name="Zapata L."/>
            <person name="Schneeberger K."/>
            <person name="Ossowski S."/>
        </authorList>
    </citation>
    <scope>NUCLEOTIDE SEQUENCE [LARGE SCALE GENOMIC DNA]</scope>
    <source>
        <tissue evidence="5">Leaf</tissue>
    </source>
</reference>
<accession>A0A178W9J8</accession>
<dbReference type="Pfam" id="PF22926">
    <property type="entry name" value="C1-like_CT"/>
    <property type="match status" value="1"/>
</dbReference>
<keyword evidence="1" id="KW-0677">Repeat</keyword>
<evidence type="ECO:0000259" key="4">
    <source>
        <dbReference type="Pfam" id="PF22926"/>
    </source>
</evidence>
<feature type="domain" description="DC1" evidence="3">
    <location>
        <begin position="302"/>
        <end position="349"/>
    </location>
</feature>
<dbReference type="Proteomes" id="UP000078284">
    <property type="component" value="Chromosome 1"/>
</dbReference>
<feature type="compositionally biased region" description="Acidic residues" evidence="2">
    <location>
        <begin position="115"/>
        <end position="140"/>
    </location>
</feature>
<sequence length="684" mass="78381">MKPPPYFSVSEPQCRLSDPAQPHKLCRRRRRSHGPLSICFSCKGKHLEGRKYYYYCATCKLEFHRGCHLLPPVIRHPFHPSHLLTLISLPPGFDISKIPRNTDDGSAASERSINETDDDDDSEDGGHDDEDNNFVDDDVIVNDGDGVGEDRDGDSDGDGDGGDDDDDDDFQQDIYYRVNGYDYYYNNYDDGDNAAYASISDGNDHRKCKCCQDPLKKVHYHCSICKFNLNLSCSMRPPPPTISHLKSHEHTLTLFPIRLPSPCDACGLSLSDTIDLIYACLPCSHMIHRSCIYLPRVIQITRHPHRLSLTSSLQVGDFSCGVCRQTVDINYGHYSCNKGCNYAVHSKCATREDVWDGKDLEGVPEKPDEDIEPFVRIDEETIQHFSHHEHYMKLHEKETISEKDKFCEACTLPVMISQRYYGCTECDFVLDEACASLPRKIYNPLHKHPLTLQPFPIDETSNIADNISTKGIFECDGCHRLGCGFVYRCSKRKCVFRLDVRCASLPDPFIHDCHPHDLFFNLTKGNCIGCGSDECSSYFLECIKCNSFLGIRCASLPFEAHYKHDRHPLILCRDEDTSSGLYWCEICESELDPKTWFYTCDFCTITLHVNCLLGKDMYMKPQYIFKIGYRHRKVEIARNDGNSRLFCTRCKRHCMQNLIYKRIGRDQSYCTLKCFGARLMLELF</sequence>
<dbReference type="Proteomes" id="UP000426265">
    <property type="component" value="Unassembled WGS sequence"/>
</dbReference>
<dbReference type="SUPFAM" id="SSF57889">
    <property type="entry name" value="Cysteine-rich domain"/>
    <property type="match status" value="5"/>
</dbReference>
<feature type="compositionally biased region" description="Acidic residues" evidence="2">
    <location>
        <begin position="151"/>
        <end position="170"/>
    </location>
</feature>
<reference evidence="6 8" key="3">
    <citation type="submission" date="2019-11" db="EMBL/GenBank/DDBJ databases">
        <authorList>
            <person name="Jiao W.-B."/>
            <person name="Schneeberger K."/>
        </authorList>
    </citation>
    <scope>NUCLEOTIDE SEQUENCE [LARGE SCALE GENOMIC DNA]</scope>
    <source>
        <strain evidence="8">cv. An-1</strain>
    </source>
</reference>
<evidence type="ECO:0000259" key="3">
    <source>
        <dbReference type="Pfam" id="PF03107"/>
    </source>
</evidence>
<evidence type="ECO:0000313" key="5">
    <source>
        <dbReference type="EMBL" id="OAP15119.1"/>
    </source>
</evidence>
<dbReference type="InterPro" id="IPR053192">
    <property type="entry name" value="Vacuole_Formation_Reg"/>
</dbReference>
<evidence type="ECO:0000313" key="7">
    <source>
        <dbReference type="Proteomes" id="UP000078284"/>
    </source>
</evidence>
<dbReference type="AlphaFoldDB" id="A0A178W9J8"/>
<dbReference type="ExpressionAtlas" id="A0A178W9J8">
    <property type="expression patterns" value="baseline and differential"/>
</dbReference>
<gene>
    <name evidence="5" type="ordered locus">AXX17_At1g49970</name>
    <name evidence="6" type="ORF">AN1_LOCUS4668</name>
</gene>
<name>A0A178W9J8_ARATH</name>
<feature type="domain" description="DC1" evidence="3">
    <location>
        <begin position="246"/>
        <end position="292"/>
    </location>
</feature>
<dbReference type="InterPro" id="IPR054483">
    <property type="entry name" value="DC1-like_CT"/>
</dbReference>
<evidence type="ECO:0000313" key="8">
    <source>
        <dbReference type="Proteomes" id="UP000426265"/>
    </source>
</evidence>
<evidence type="ECO:0000256" key="2">
    <source>
        <dbReference type="SAM" id="MobiDB-lite"/>
    </source>
</evidence>
<evidence type="ECO:0000256" key="1">
    <source>
        <dbReference type="ARBA" id="ARBA00022737"/>
    </source>
</evidence>
<dbReference type="InterPro" id="IPR046349">
    <property type="entry name" value="C1-like_sf"/>
</dbReference>
<organism evidence="5 7">
    <name type="scientific">Arabidopsis thaliana</name>
    <name type="common">Mouse-ear cress</name>
    <dbReference type="NCBI Taxonomy" id="3702"/>
    <lineage>
        <taxon>Eukaryota</taxon>
        <taxon>Viridiplantae</taxon>
        <taxon>Streptophyta</taxon>
        <taxon>Embryophyta</taxon>
        <taxon>Tracheophyta</taxon>
        <taxon>Spermatophyta</taxon>
        <taxon>Magnoliopsida</taxon>
        <taxon>eudicotyledons</taxon>
        <taxon>Gunneridae</taxon>
        <taxon>Pentapetalae</taxon>
        <taxon>rosids</taxon>
        <taxon>malvids</taxon>
        <taxon>Brassicales</taxon>
        <taxon>Brassicaceae</taxon>
        <taxon>Camelineae</taxon>
        <taxon>Arabidopsis</taxon>
    </lineage>
</organism>
<dbReference type="Pfam" id="PF03107">
    <property type="entry name" value="C1_2"/>
    <property type="match status" value="5"/>
</dbReference>
<dbReference type="InterPro" id="IPR004146">
    <property type="entry name" value="DC1"/>
</dbReference>